<comment type="caution">
    <text evidence="1">The sequence shown here is derived from an EMBL/GenBank/DDBJ whole genome shotgun (WGS) entry which is preliminary data.</text>
</comment>
<dbReference type="NCBIfam" id="TIGR03359">
    <property type="entry name" value="VI_chp_6"/>
    <property type="match status" value="1"/>
</dbReference>
<organism evidence="1 2">
    <name type="scientific">Trinickia dinghuensis</name>
    <dbReference type="NCBI Taxonomy" id="2291023"/>
    <lineage>
        <taxon>Bacteria</taxon>
        <taxon>Pseudomonadati</taxon>
        <taxon>Pseudomonadota</taxon>
        <taxon>Betaproteobacteria</taxon>
        <taxon>Burkholderiales</taxon>
        <taxon>Burkholderiaceae</taxon>
        <taxon>Trinickia</taxon>
    </lineage>
</organism>
<name>A0A3D8JYQ8_9BURK</name>
<gene>
    <name evidence="1" type="primary">vasA</name>
    <name evidence="1" type="ORF">DWV00_13380</name>
</gene>
<dbReference type="PIRSF" id="PIRSF028304">
    <property type="entry name" value="UCP028304"/>
    <property type="match status" value="1"/>
</dbReference>
<dbReference type="AlphaFoldDB" id="A0A3D8JYQ8"/>
<sequence length="616" mass="68414">MTAADDDLLREYERELAILRRSLGEFAKRHPEAAARLSISGEHSDDPHVERIIQSIALLNARASVRINDNYPELPTSLLEILYPEYLRPFPSCSIAHFDGDAVIEKLTEPFTVARGAELKTRKGGYPFRTLYDVVVAPLRITAARYAPTTSAPPKVRLHEETSGIFSITLSSLPERTLPRKGMPKRMRLFVDGDRRTVAATMDTLLLRTSTAFLEVDNSETWISLDAVPLTIAGFDDSESSIQRHDKGQSQFRFLLEYFSFPEKFDFIDIDLTELLRIAAPCTNVTVHLPIKGLHRDSTPAQLLRGVSTSNFKQFCTPVINLFSASSEPLSLERMAFPIYPIVPSTTKVSDTSVYRVDTVRLTEETPQGTVSKQIEPYQSLRHMSQLDSEIFWQAECDGRLAEFVPGQDMLLSLVDWDGEMTNVAGEQIDIDLTCTSGNLPATLQAGDPQGDFVHANEPLTGRVSMLRPATQSAERSKDHDHLWDLVAMLSAGALNLCQAGLPAFKRLLTAHLPSHSTNANASRHIESLVHLAREAAIDWVIMEPQPALVRGIRVRMAVDETRLADCAVSVFARVLETVFVHYAPANSFIQLQLISAQNGAELFQGQPMPGAIELL</sequence>
<dbReference type="EMBL" id="QRGA01000007">
    <property type="protein sequence ID" value="RDU98303.1"/>
    <property type="molecule type" value="Genomic_DNA"/>
</dbReference>
<protein>
    <submittedName>
        <fullName evidence="1">Type VI secretion system baseplate subunit TssF</fullName>
    </submittedName>
</protein>
<evidence type="ECO:0000313" key="1">
    <source>
        <dbReference type="EMBL" id="RDU98303.1"/>
    </source>
</evidence>
<evidence type="ECO:0000313" key="2">
    <source>
        <dbReference type="Proteomes" id="UP000256838"/>
    </source>
</evidence>
<accession>A0A3D8JYQ8</accession>
<dbReference type="Proteomes" id="UP000256838">
    <property type="component" value="Unassembled WGS sequence"/>
</dbReference>
<dbReference type="InterPro" id="IPR010272">
    <property type="entry name" value="T6SS_TssF"/>
</dbReference>
<proteinExistence type="predicted"/>
<dbReference type="PANTHER" id="PTHR35370">
    <property type="entry name" value="CYTOPLASMIC PROTEIN-RELATED-RELATED"/>
    <property type="match status" value="1"/>
</dbReference>
<dbReference type="Pfam" id="PF05947">
    <property type="entry name" value="T6SS_TssF"/>
    <property type="match status" value="1"/>
</dbReference>
<dbReference type="OrthoDB" id="9763676at2"/>
<dbReference type="PANTHER" id="PTHR35370:SF1">
    <property type="entry name" value="TYPE VI SECRETION SYSTEM COMPONENT TSSF1"/>
    <property type="match status" value="1"/>
</dbReference>
<dbReference type="RefSeq" id="WP_115534060.1">
    <property type="nucleotide sequence ID" value="NZ_QRGA01000007.1"/>
</dbReference>
<keyword evidence="2" id="KW-1185">Reference proteome</keyword>
<reference evidence="1 2" key="1">
    <citation type="submission" date="2018-08" db="EMBL/GenBank/DDBJ databases">
        <title>Paraburkholderia sp. DHOM06 isolated from forest soil.</title>
        <authorList>
            <person name="Gao Z.-H."/>
            <person name="Qiu L.-H."/>
        </authorList>
    </citation>
    <scope>NUCLEOTIDE SEQUENCE [LARGE SCALE GENOMIC DNA]</scope>
    <source>
        <strain evidence="1 2">DHOM06</strain>
    </source>
</reference>